<dbReference type="PANTHER" id="PTHR12454:SF11">
    <property type="entry name" value="GH25683P"/>
    <property type="match status" value="1"/>
</dbReference>
<dbReference type="GO" id="GO:0005267">
    <property type="term" value="F:potassium channel activity"/>
    <property type="evidence" value="ECO:0007669"/>
    <property type="project" value="UniProtKB-KW"/>
</dbReference>
<dbReference type="OMA" id="FSKMAMF"/>
<evidence type="ECO:0000256" key="7">
    <source>
        <dbReference type="ARBA" id="ARBA00022958"/>
    </source>
</evidence>
<evidence type="ECO:0000256" key="11">
    <source>
        <dbReference type="ARBA" id="ARBA00023303"/>
    </source>
</evidence>
<organism evidence="13 14">
    <name type="scientific">Acanthaster planci</name>
    <name type="common">Crown-of-thorns starfish</name>
    <dbReference type="NCBI Taxonomy" id="133434"/>
    <lineage>
        <taxon>Eukaryota</taxon>
        <taxon>Metazoa</taxon>
        <taxon>Echinodermata</taxon>
        <taxon>Eleutherozoa</taxon>
        <taxon>Asterozoa</taxon>
        <taxon>Asteroidea</taxon>
        <taxon>Valvatacea</taxon>
        <taxon>Valvatida</taxon>
        <taxon>Acanthasteridae</taxon>
        <taxon>Acanthaster</taxon>
    </lineage>
</organism>
<feature type="transmembrane region" description="Helical" evidence="12">
    <location>
        <begin position="87"/>
        <end position="111"/>
    </location>
</feature>
<keyword evidence="4" id="KW-0633">Potassium transport</keyword>
<keyword evidence="5 12" id="KW-0812">Transmembrane</keyword>
<comment type="similarity">
    <text evidence="2">Belongs to the TMEM38 family.</text>
</comment>
<evidence type="ECO:0000313" key="13">
    <source>
        <dbReference type="Proteomes" id="UP000694845"/>
    </source>
</evidence>
<keyword evidence="8 12" id="KW-1133">Transmembrane helix</keyword>
<evidence type="ECO:0000256" key="4">
    <source>
        <dbReference type="ARBA" id="ARBA00022538"/>
    </source>
</evidence>
<protein>
    <submittedName>
        <fullName evidence="14">Trimeric intracellular cation channel type 1B.1-like</fullName>
    </submittedName>
</protein>
<evidence type="ECO:0000313" key="14">
    <source>
        <dbReference type="RefSeq" id="XP_022105494.1"/>
    </source>
</evidence>
<comment type="subcellular location">
    <subcellularLocation>
        <location evidence="1">Endomembrane system</location>
        <topology evidence="1">Multi-pass membrane protein</topology>
    </subcellularLocation>
</comment>
<evidence type="ECO:0000256" key="2">
    <source>
        <dbReference type="ARBA" id="ARBA00005766"/>
    </source>
</evidence>
<keyword evidence="7" id="KW-0630">Potassium</keyword>
<dbReference type="InterPro" id="IPR007866">
    <property type="entry name" value="TRIC_channel"/>
</dbReference>
<dbReference type="PANTHER" id="PTHR12454">
    <property type="entry name" value="TRIMERIC INTRACELLULAR CATION CHANNEL"/>
    <property type="match status" value="1"/>
</dbReference>
<sequence length="272" mass="30410">MAAAYYEMLVSYGDAYSTIPMFPVFEVAHYILMIQAVRQDLREDTKHLAQTNPLVCWFCSMLSSFAGGILTNFLLGQPILAAFNNHINIGLATIVWYLIFYCPGDFFFKLVSSFPVQLLLIPFKEIIRMNKIAGGITQAAAVYPNGFLVMLIIGTVKGTGSMQMRNIERLLRATSGPSSNQFTNPSFTMKGSIIISLLIVLQRYVILPVPISLLLLFSMLAMTTAKVFILYGSRDPFEPLEGVLRPVVFGKQPQDTTSKKVKDNKDKKNKKE</sequence>
<dbReference type="Pfam" id="PF05197">
    <property type="entry name" value="TRIC"/>
    <property type="match status" value="1"/>
</dbReference>
<dbReference type="AlphaFoldDB" id="A0A8B7ZIX7"/>
<keyword evidence="11" id="KW-0407">Ion channel</keyword>
<dbReference type="OrthoDB" id="195817at2759"/>
<dbReference type="Proteomes" id="UP000694845">
    <property type="component" value="Unplaced"/>
</dbReference>
<dbReference type="GeneID" id="110987243"/>
<feature type="transmembrane region" description="Helical" evidence="12">
    <location>
        <begin position="132"/>
        <end position="156"/>
    </location>
</feature>
<evidence type="ECO:0000256" key="6">
    <source>
        <dbReference type="ARBA" id="ARBA00022826"/>
    </source>
</evidence>
<evidence type="ECO:0000256" key="8">
    <source>
        <dbReference type="ARBA" id="ARBA00022989"/>
    </source>
</evidence>
<keyword evidence="3" id="KW-0813">Transport</keyword>
<dbReference type="RefSeq" id="XP_022105494.1">
    <property type="nucleotide sequence ID" value="XM_022249802.1"/>
</dbReference>
<dbReference type="KEGG" id="aplc:110987243"/>
<dbReference type="CTD" id="79041"/>
<keyword evidence="6" id="KW-0631">Potassium channel</keyword>
<evidence type="ECO:0000256" key="1">
    <source>
        <dbReference type="ARBA" id="ARBA00004127"/>
    </source>
</evidence>
<accession>A0A8B7ZIX7</accession>
<evidence type="ECO:0000256" key="5">
    <source>
        <dbReference type="ARBA" id="ARBA00022692"/>
    </source>
</evidence>
<dbReference type="GO" id="GO:0016020">
    <property type="term" value="C:membrane"/>
    <property type="evidence" value="ECO:0007669"/>
    <property type="project" value="InterPro"/>
</dbReference>
<feature type="transmembrane region" description="Helical" evidence="12">
    <location>
        <begin position="15"/>
        <end position="33"/>
    </location>
</feature>
<dbReference type="GO" id="GO:0012505">
    <property type="term" value="C:endomembrane system"/>
    <property type="evidence" value="ECO:0007669"/>
    <property type="project" value="UniProtKB-SubCell"/>
</dbReference>
<evidence type="ECO:0000256" key="10">
    <source>
        <dbReference type="ARBA" id="ARBA00023136"/>
    </source>
</evidence>
<dbReference type="GO" id="GO:0042802">
    <property type="term" value="F:identical protein binding"/>
    <property type="evidence" value="ECO:0007669"/>
    <property type="project" value="InterPro"/>
</dbReference>
<evidence type="ECO:0000256" key="3">
    <source>
        <dbReference type="ARBA" id="ARBA00022448"/>
    </source>
</evidence>
<evidence type="ECO:0000256" key="9">
    <source>
        <dbReference type="ARBA" id="ARBA00023065"/>
    </source>
</evidence>
<feature type="transmembrane region" description="Helical" evidence="12">
    <location>
        <begin position="54"/>
        <end position="75"/>
    </location>
</feature>
<proteinExistence type="inferred from homology"/>
<evidence type="ECO:0000256" key="12">
    <source>
        <dbReference type="SAM" id="Phobius"/>
    </source>
</evidence>
<keyword evidence="10 12" id="KW-0472">Membrane</keyword>
<gene>
    <name evidence="14" type="primary">LOC110987243</name>
</gene>
<reference evidence="14" key="1">
    <citation type="submission" date="2025-08" db="UniProtKB">
        <authorList>
            <consortium name="RefSeq"/>
        </authorList>
    </citation>
    <scope>IDENTIFICATION</scope>
</reference>
<name>A0A8B7ZIX7_ACAPL</name>
<keyword evidence="13" id="KW-1185">Reference proteome</keyword>
<keyword evidence="9" id="KW-0406">Ion transport</keyword>